<reference evidence="1 2" key="2">
    <citation type="submission" date="2020-01" db="EMBL/GenBank/DDBJ databases">
        <title>Clostridiaceae sp. nov. isolated from the gut of human by culturomics.</title>
        <authorList>
            <person name="Chang Y."/>
        </authorList>
    </citation>
    <scope>NUCLEOTIDE SEQUENCE [LARGE SCALE GENOMIC DNA]</scope>
    <source>
        <strain evidence="1 2">DONG20-135</strain>
    </source>
</reference>
<name>A0A6N8U345_9FIRM</name>
<evidence type="ECO:0000313" key="2">
    <source>
        <dbReference type="Proteomes" id="UP000434036"/>
    </source>
</evidence>
<organism evidence="1 2">
    <name type="scientific">Copranaerobaculum intestinale</name>
    <dbReference type="NCBI Taxonomy" id="2692629"/>
    <lineage>
        <taxon>Bacteria</taxon>
        <taxon>Bacillati</taxon>
        <taxon>Bacillota</taxon>
        <taxon>Erysipelotrichia</taxon>
        <taxon>Erysipelotrichales</taxon>
        <taxon>Erysipelotrichaceae</taxon>
        <taxon>Copranaerobaculum</taxon>
    </lineage>
</organism>
<proteinExistence type="predicted"/>
<reference evidence="1 2" key="1">
    <citation type="submission" date="2019-12" db="EMBL/GenBank/DDBJ databases">
        <authorList>
            <person name="Yang R."/>
        </authorList>
    </citation>
    <scope>NUCLEOTIDE SEQUENCE [LARGE SCALE GENOMIC DNA]</scope>
    <source>
        <strain evidence="1 2">DONG20-135</strain>
    </source>
</reference>
<protein>
    <submittedName>
        <fullName evidence="1">Uncharacterized protein</fullName>
    </submittedName>
</protein>
<accession>A0A6N8U345</accession>
<comment type="caution">
    <text evidence="1">The sequence shown here is derived from an EMBL/GenBank/DDBJ whole genome shotgun (WGS) entry which is preliminary data.</text>
</comment>
<dbReference type="AlphaFoldDB" id="A0A6N8U345"/>
<evidence type="ECO:0000313" key="1">
    <source>
        <dbReference type="EMBL" id="MXQ72632.1"/>
    </source>
</evidence>
<dbReference type="Proteomes" id="UP000434036">
    <property type="component" value="Unassembled WGS sequence"/>
</dbReference>
<gene>
    <name evidence="1" type="ORF">GSF08_01565</name>
</gene>
<dbReference type="EMBL" id="WUUQ01000001">
    <property type="protein sequence ID" value="MXQ72632.1"/>
    <property type="molecule type" value="Genomic_DNA"/>
</dbReference>
<keyword evidence="2" id="KW-1185">Reference proteome</keyword>
<sequence>MASIAYITDQNMISYHRLNGNTEINFWRPSAGKKISDFKKGDMLFFLAKGTEKGRGREKGLIGYGKLKQTKTLSLKGMWNRYQERNGYPSFNQLSEAICKVSKDKKIPARLNCMELESVVFFQEPIYLSEFGIVISNKIESFFYLDREDPMITSKILQKADEFGVDMWTAMLQDDPAADFRNDAVFSAVVNAYEMIKENYYTVYENKRNAKYAISLMQHYPHSQFLPDSRSDFIIRSANELIVAIPLIVNSNAFQASFQYAIGHYLIYRSYLKSALETYEDVHLMMFFNQEISIDVKHILNDLHIQYQIMREIK</sequence>
<dbReference type="RefSeq" id="WP_160624119.1">
    <property type="nucleotide sequence ID" value="NZ_WUUQ01000001.1"/>
</dbReference>